<keyword evidence="2" id="KW-0378">Hydrolase</keyword>
<dbReference type="Gene3D" id="2.40.70.10">
    <property type="entry name" value="Acid Proteases"/>
    <property type="match status" value="1"/>
</dbReference>
<dbReference type="AlphaFoldDB" id="A0A432LKG9"/>
<proteinExistence type="predicted"/>
<dbReference type="OrthoDB" id="1083244at2"/>
<evidence type="ECO:0000313" key="3">
    <source>
        <dbReference type="Proteomes" id="UP000278983"/>
    </source>
</evidence>
<evidence type="ECO:0000313" key="2">
    <source>
        <dbReference type="EMBL" id="RUL59317.1"/>
    </source>
</evidence>
<dbReference type="PROSITE" id="PS00141">
    <property type="entry name" value="ASP_PROTEASE"/>
    <property type="match status" value="1"/>
</dbReference>
<reference evidence="2 3" key="1">
    <citation type="submission" date="2018-12" db="EMBL/GenBank/DDBJ databases">
        <title>Genome sequencing of Prevotella sp. KCOM 3155 (= JS262).</title>
        <authorList>
            <person name="Kook J.-K."/>
            <person name="Park S.-N."/>
            <person name="Lim Y.K."/>
        </authorList>
    </citation>
    <scope>NUCLEOTIDE SEQUENCE [LARGE SCALE GENOMIC DNA]</scope>
    <source>
        <strain evidence="2 3">KCOM 3155</strain>
    </source>
</reference>
<keyword evidence="2" id="KW-0645">Protease</keyword>
<dbReference type="InterPro" id="IPR011969">
    <property type="entry name" value="Clan_AA_Asp_peptidase_C"/>
</dbReference>
<comment type="caution">
    <text evidence="2">The sequence shown here is derived from an EMBL/GenBank/DDBJ whole genome shotgun (WGS) entry which is preliminary data.</text>
</comment>
<protein>
    <submittedName>
        <fullName evidence="2">TIGR02281 family clan AA aspartic protease</fullName>
        <ecNumber evidence="2">3.4.23.-</ecNumber>
    </submittedName>
</protein>
<dbReference type="CDD" id="cd05483">
    <property type="entry name" value="retropepsin_like_bacteria"/>
    <property type="match status" value="1"/>
</dbReference>
<dbReference type="InterPro" id="IPR001969">
    <property type="entry name" value="Aspartic_peptidase_AS"/>
</dbReference>
<dbReference type="GO" id="GO:0004190">
    <property type="term" value="F:aspartic-type endopeptidase activity"/>
    <property type="evidence" value="ECO:0007669"/>
    <property type="project" value="InterPro"/>
</dbReference>
<dbReference type="NCBIfam" id="TIGR02281">
    <property type="entry name" value="clan_AA_DTGA"/>
    <property type="match status" value="1"/>
</dbReference>
<dbReference type="EMBL" id="RYYU01000001">
    <property type="protein sequence ID" value="RUL59317.1"/>
    <property type="molecule type" value="Genomic_DNA"/>
</dbReference>
<dbReference type="GO" id="GO:0006508">
    <property type="term" value="P:proteolysis"/>
    <property type="evidence" value="ECO:0007669"/>
    <property type="project" value="UniProtKB-KW"/>
</dbReference>
<dbReference type="InterPro" id="IPR034122">
    <property type="entry name" value="Retropepsin-like_bacterial"/>
</dbReference>
<evidence type="ECO:0000256" key="1">
    <source>
        <dbReference type="SAM" id="MobiDB-lite"/>
    </source>
</evidence>
<dbReference type="EC" id="3.4.23.-" evidence="2"/>
<organism evidence="2 3">
    <name type="scientific">Prevotella koreensis</name>
    <dbReference type="NCBI Taxonomy" id="2490854"/>
    <lineage>
        <taxon>Bacteria</taxon>
        <taxon>Pseudomonadati</taxon>
        <taxon>Bacteroidota</taxon>
        <taxon>Bacteroidia</taxon>
        <taxon>Bacteroidales</taxon>
        <taxon>Prevotellaceae</taxon>
        <taxon>Prevotella</taxon>
    </lineage>
</organism>
<dbReference type="SUPFAM" id="SSF50630">
    <property type="entry name" value="Acid proteases"/>
    <property type="match status" value="1"/>
</dbReference>
<dbReference type="RefSeq" id="WP_126678477.1">
    <property type="nucleotide sequence ID" value="NZ_CAUTUZ010000014.1"/>
</dbReference>
<dbReference type="InterPro" id="IPR021109">
    <property type="entry name" value="Peptidase_aspartic_dom_sf"/>
</dbReference>
<feature type="compositionally biased region" description="Basic and acidic residues" evidence="1">
    <location>
        <begin position="23"/>
        <end position="33"/>
    </location>
</feature>
<dbReference type="Proteomes" id="UP000278983">
    <property type="component" value="Unassembled WGS sequence"/>
</dbReference>
<accession>A0A432LKG9</accession>
<sequence>MRKVSLFIITVLVLASCQYRPRGGSEKQHRENDTEQTSTSRHSGKPQKIKMEREGGVIVMPATVNGVPMKFVFDTGASSITISQTEAQFLAKQGLLTKNDIIGRESYQTADGSLSEGTVIRLKEVKIGNRTIRNVEAAVIESQNAPLLLGQTALSKFGKVSLDYKNGYLIFE</sequence>
<dbReference type="PROSITE" id="PS51257">
    <property type="entry name" value="PROKAR_LIPOPROTEIN"/>
    <property type="match status" value="1"/>
</dbReference>
<dbReference type="Pfam" id="PF13975">
    <property type="entry name" value="gag-asp_proteas"/>
    <property type="match status" value="1"/>
</dbReference>
<gene>
    <name evidence="2" type="ORF">EHV08_05795</name>
</gene>
<keyword evidence="3" id="KW-1185">Reference proteome</keyword>
<name>A0A432LKG9_9BACT</name>
<feature type="region of interest" description="Disordered" evidence="1">
    <location>
        <begin position="22"/>
        <end position="51"/>
    </location>
</feature>